<evidence type="ECO:0000256" key="5">
    <source>
        <dbReference type="ARBA" id="ARBA00022692"/>
    </source>
</evidence>
<evidence type="ECO:0000256" key="1">
    <source>
        <dbReference type="ARBA" id="ARBA00004651"/>
    </source>
</evidence>
<organism evidence="13 14">
    <name type="scientific">Microbulbifer epialgicus</name>
    <dbReference type="NCBI Taxonomy" id="393907"/>
    <lineage>
        <taxon>Bacteria</taxon>
        <taxon>Pseudomonadati</taxon>
        <taxon>Pseudomonadota</taxon>
        <taxon>Gammaproteobacteria</taxon>
        <taxon>Cellvibrionales</taxon>
        <taxon>Microbulbiferaceae</taxon>
        <taxon>Microbulbifer</taxon>
    </lineage>
</organism>
<reference evidence="13 14" key="1">
    <citation type="submission" date="2024-08" db="EMBL/GenBank/DDBJ databases">
        <authorList>
            <person name="Ishaq N."/>
        </authorList>
    </citation>
    <scope>NUCLEOTIDE SEQUENCE [LARGE SCALE GENOMIC DNA]</scope>
    <source>
        <strain evidence="13 14">DSM 18651</strain>
    </source>
</reference>
<evidence type="ECO:0000256" key="10">
    <source>
        <dbReference type="ARBA" id="ARBA00023201"/>
    </source>
</evidence>
<comment type="caution">
    <text evidence="11">Lacks conserved residue(s) required for the propagation of feature annotation.</text>
</comment>
<keyword evidence="11" id="KW-0997">Cell inner membrane</keyword>
<keyword evidence="14" id="KW-1185">Reference proteome</keyword>
<dbReference type="InterPro" id="IPR004705">
    <property type="entry name" value="Cation/H_exchanger_CPA1_bac"/>
</dbReference>
<dbReference type="InterPro" id="IPR004709">
    <property type="entry name" value="NaH_exchanger"/>
</dbReference>
<evidence type="ECO:0000256" key="4">
    <source>
        <dbReference type="ARBA" id="ARBA00022475"/>
    </source>
</evidence>
<evidence type="ECO:0000256" key="6">
    <source>
        <dbReference type="ARBA" id="ARBA00022989"/>
    </source>
</evidence>
<comment type="similarity">
    <text evidence="11">Belongs to the monovalent cation:proton antiporter 1 (CPA1) transporter (TC 2.A.36) family.</text>
</comment>
<evidence type="ECO:0000256" key="8">
    <source>
        <dbReference type="ARBA" id="ARBA00023065"/>
    </source>
</evidence>
<name>A0ABV4NY08_9GAMM</name>
<dbReference type="InterPro" id="IPR018422">
    <property type="entry name" value="Cation/H_exchanger_CPA1"/>
</dbReference>
<evidence type="ECO:0000256" key="11">
    <source>
        <dbReference type="RuleBase" id="RU366002"/>
    </source>
</evidence>
<feature type="transmembrane region" description="Helical" evidence="11">
    <location>
        <begin position="98"/>
        <end position="120"/>
    </location>
</feature>
<keyword evidence="9 11" id="KW-0472">Membrane</keyword>
<keyword evidence="3 11" id="KW-0050">Antiport</keyword>
<feature type="transmembrane region" description="Helical" evidence="11">
    <location>
        <begin position="322"/>
        <end position="343"/>
    </location>
</feature>
<dbReference type="Gene3D" id="6.10.140.1330">
    <property type="match status" value="1"/>
</dbReference>
<feature type="transmembrane region" description="Helical" evidence="11">
    <location>
        <begin position="402"/>
        <end position="426"/>
    </location>
</feature>
<proteinExistence type="inferred from homology"/>
<comment type="caution">
    <text evidence="13">The sequence shown here is derived from an EMBL/GenBank/DDBJ whole genome shotgun (WGS) entry which is preliminary data.</text>
</comment>
<gene>
    <name evidence="13" type="ORF">ACCI49_05500</name>
</gene>
<feature type="transmembrane region" description="Helical" evidence="11">
    <location>
        <begin position="364"/>
        <end position="390"/>
    </location>
</feature>
<evidence type="ECO:0000256" key="7">
    <source>
        <dbReference type="ARBA" id="ARBA00023053"/>
    </source>
</evidence>
<evidence type="ECO:0000256" key="3">
    <source>
        <dbReference type="ARBA" id="ARBA00022449"/>
    </source>
</evidence>
<dbReference type="EMBL" id="JBGMEK010000008">
    <property type="protein sequence ID" value="MFA0810370.1"/>
    <property type="molecule type" value="Genomic_DNA"/>
</dbReference>
<dbReference type="Proteomes" id="UP001569428">
    <property type="component" value="Unassembled WGS sequence"/>
</dbReference>
<accession>A0ABV4NY08</accession>
<protein>
    <submittedName>
        <fullName evidence="13">Na+/H+ antiporter</fullName>
    </submittedName>
</protein>
<keyword evidence="10 11" id="KW-0739">Sodium transport</keyword>
<keyword evidence="7 11" id="KW-0915">Sodium</keyword>
<dbReference type="PANTHER" id="PTHR10110">
    <property type="entry name" value="SODIUM/HYDROGEN EXCHANGER"/>
    <property type="match status" value="1"/>
</dbReference>
<keyword evidence="5 11" id="KW-0812">Transmembrane</keyword>
<evidence type="ECO:0000313" key="13">
    <source>
        <dbReference type="EMBL" id="MFA0810370.1"/>
    </source>
</evidence>
<keyword evidence="8 11" id="KW-0406">Ion transport</keyword>
<evidence type="ECO:0000313" key="14">
    <source>
        <dbReference type="Proteomes" id="UP001569428"/>
    </source>
</evidence>
<dbReference type="NCBIfam" id="TIGR00831">
    <property type="entry name" value="a_cpa1"/>
    <property type="match status" value="1"/>
</dbReference>
<feature type="transmembrane region" description="Helical" evidence="11">
    <location>
        <begin position="69"/>
        <end position="86"/>
    </location>
</feature>
<comment type="function">
    <text evidence="11">Na(+)/H(+) antiporter that extrudes sodium in exchange for external protons.</text>
</comment>
<feature type="domain" description="Cation/H+ exchanger transmembrane" evidence="12">
    <location>
        <begin position="27"/>
        <end position="427"/>
    </location>
</feature>
<evidence type="ECO:0000256" key="9">
    <source>
        <dbReference type="ARBA" id="ARBA00023136"/>
    </source>
</evidence>
<sequence>MPLRGGPHKDSEWAMHYLVIALLLLLVVALSLIVARILPLPIPLPLIQIVGGALLGGVFGIKVPLDPEIFFLLFIPPLLFLAGWRIPKGAFFRDLGLIVTLAVGLVVFTVVGMGFFIFWLVPVMPIAVAFAVAAILAPTDPVAVSVVHGGSAMPARLEHILAGESLFNDASGLDIFRFAVAAAMTGSFSFSQALGGFVWVAVGGIAVGAGVAFACGYLLRWLVRIGGEDSAIQILVSLLVPFAAYLVCQSLQVSGILAAATAGIATHYTSLHGSEMSTTRMDRRAVWNTVQTVLDGIIFVLLGEQLVSLSEADLSGARHTGLGMVAIYILAISLVLLLLRFIWVWVSLYFSRFRRSIPSFSTHFVLVSVLSLAGVRGAITLAGAFSLPLFLPDGSLLPGRELALAIAMGVILVSLLLASVSLPLLLKHLPDTPQLAAIGDERGARISAAKAAEQRLIVLRSGIDGHWEHKDIAYEVIDHLLEVYRRRISSDDNESEKEVWVRARVERNFRLAALAAERKQLFALRIRREIDDELHRKLVLEVDLVEASLISKG</sequence>
<feature type="transmembrane region" description="Helical" evidence="11">
    <location>
        <begin position="285"/>
        <end position="302"/>
    </location>
</feature>
<evidence type="ECO:0000259" key="12">
    <source>
        <dbReference type="Pfam" id="PF00999"/>
    </source>
</evidence>
<keyword evidence="6 11" id="KW-1133">Transmembrane helix</keyword>
<feature type="transmembrane region" description="Helical" evidence="11">
    <location>
        <begin position="196"/>
        <end position="219"/>
    </location>
</feature>
<feature type="transmembrane region" description="Helical" evidence="11">
    <location>
        <begin position="14"/>
        <end position="35"/>
    </location>
</feature>
<dbReference type="RefSeq" id="WP_371837971.1">
    <property type="nucleotide sequence ID" value="NZ_JBGMEK010000008.1"/>
</dbReference>
<keyword evidence="4" id="KW-1003">Cell membrane</keyword>
<evidence type="ECO:0000256" key="2">
    <source>
        <dbReference type="ARBA" id="ARBA00022448"/>
    </source>
</evidence>
<keyword evidence="2 11" id="KW-0813">Transport</keyword>
<comment type="subcellular location">
    <subcellularLocation>
        <location evidence="11">Cell inner membrane</location>
        <topology evidence="11">Multi-pass membrane protein</topology>
    </subcellularLocation>
    <subcellularLocation>
        <location evidence="1">Cell membrane</location>
        <topology evidence="1">Multi-pass membrane protein</topology>
    </subcellularLocation>
</comment>
<feature type="transmembrane region" description="Helical" evidence="11">
    <location>
        <begin position="126"/>
        <end position="149"/>
    </location>
</feature>
<dbReference type="PANTHER" id="PTHR10110:SF86">
    <property type="entry name" value="SODIUM_HYDROGEN EXCHANGER 7"/>
    <property type="match status" value="1"/>
</dbReference>
<feature type="transmembrane region" description="Helical" evidence="11">
    <location>
        <begin position="42"/>
        <end position="63"/>
    </location>
</feature>
<dbReference type="PRINTS" id="PR01084">
    <property type="entry name" value="NAHEXCHNGR"/>
</dbReference>
<dbReference type="InterPro" id="IPR006153">
    <property type="entry name" value="Cation/H_exchanger_TM"/>
</dbReference>
<dbReference type="Pfam" id="PF00999">
    <property type="entry name" value="Na_H_Exchanger"/>
    <property type="match status" value="1"/>
</dbReference>